<sequence>MCQIPLFGSIKKVEYIVLRVHILFFTNLEQNRQKTESSRAIDQKLIWKNLWKLHIPHRVKVFAWKVCKNILPTLRNLKSRKIIEDANCLWCQEEEEDVNHALVYCPLILNSGLQRFPSLKESTHKVDFLQLFLSIIRRKAEGELEKLFMMAWGFWYRRNQWMYEEQALTLDQVLEHALSLYQEHRAAAEALQIGLRYRCSWPPPPSSVLKLNVDEAIFNDQCRSGIGVVLRDDKDKYCLLQANPKMHL</sequence>
<organism evidence="2 3">
    <name type="scientific">Carya illinoinensis</name>
    <name type="common">Pecan</name>
    <dbReference type="NCBI Taxonomy" id="32201"/>
    <lineage>
        <taxon>Eukaryota</taxon>
        <taxon>Viridiplantae</taxon>
        <taxon>Streptophyta</taxon>
        <taxon>Embryophyta</taxon>
        <taxon>Tracheophyta</taxon>
        <taxon>Spermatophyta</taxon>
        <taxon>Magnoliopsida</taxon>
        <taxon>eudicotyledons</taxon>
        <taxon>Gunneridae</taxon>
        <taxon>Pentapetalae</taxon>
        <taxon>rosids</taxon>
        <taxon>fabids</taxon>
        <taxon>Fagales</taxon>
        <taxon>Juglandaceae</taxon>
        <taxon>Carya</taxon>
    </lineage>
</organism>
<dbReference type="EMBL" id="CM031839">
    <property type="protein sequence ID" value="KAG6674749.1"/>
    <property type="molecule type" value="Genomic_DNA"/>
</dbReference>
<comment type="caution">
    <text evidence="2">The sequence shown here is derived from an EMBL/GenBank/DDBJ whole genome shotgun (WGS) entry which is preliminary data.</text>
</comment>
<accession>A0A922A4M7</accession>
<evidence type="ECO:0000313" key="2">
    <source>
        <dbReference type="EMBL" id="KAG6674749.1"/>
    </source>
</evidence>
<reference evidence="2" key="1">
    <citation type="submission" date="2021-01" db="EMBL/GenBank/DDBJ databases">
        <authorList>
            <person name="Lovell J.T."/>
            <person name="Bentley N."/>
            <person name="Bhattarai G."/>
            <person name="Jenkins J.W."/>
            <person name="Sreedasyam A."/>
            <person name="Alarcon Y."/>
            <person name="Bock C."/>
            <person name="Boston L."/>
            <person name="Carlson J."/>
            <person name="Cervantes K."/>
            <person name="Clermont K."/>
            <person name="Krom N."/>
            <person name="Kubenka K."/>
            <person name="Mamidi S."/>
            <person name="Mattison C."/>
            <person name="Monteros M."/>
            <person name="Pisani C."/>
            <person name="Plott C."/>
            <person name="Rajasekar S."/>
            <person name="Rhein H.S."/>
            <person name="Rohla C."/>
            <person name="Song M."/>
            <person name="Hilaire R.S."/>
            <person name="Shu S."/>
            <person name="Wells L."/>
            <person name="Wang X."/>
            <person name="Webber J."/>
            <person name="Heerema R.J."/>
            <person name="Klein P."/>
            <person name="Conner P."/>
            <person name="Grauke L."/>
            <person name="Grimwood J."/>
            <person name="Schmutz J."/>
            <person name="Randall J.J."/>
        </authorList>
    </citation>
    <scope>NUCLEOTIDE SEQUENCE</scope>
    <source>
        <tissue evidence="2">Leaf</tissue>
    </source>
</reference>
<proteinExistence type="predicted"/>
<name>A0A922A4M7_CARIL</name>
<dbReference type="AlphaFoldDB" id="A0A922A4M7"/>
<evidence type="ECO:0000313" key="3">
    <source>
        <dbReference type="Proteomes" id="UP000811246"/>
    </source>
</evidence>
<gene>
    <name evidence="2" type="ORF">I3842_15G060700</name>
</gene>
<protein>
    <recommendedName>
        <fullName evidence="1">Reverse transcriptase zinc-binding domain-containing protein</fullName>
    </recommendedName>
</protein>
<evidence type="ECO:0000259" key="1">
    <source>
        <dbReference type="Pfam" id="PF13966"/>
    </source>
</evidence>
<dbReference type="Pfam" id="PF13966">
    <property type="entry name" value="zf-RVT"/>
    <property type="match status" value="1"/>
</dbReference>
<feature type="domain" description="Reverse transcriptase zinc-binding" evidence="1">
    <location>
        <begin position="42"/>
        <end position="107"/>
    </location>
</feature>
<dbReference type="InterPro" id="IPR026960">
    <property type="entry name" value="RVT-Znf"/>
</dbReference>
<dbReference type="Proteomes" id="UP000811246">
    <property type="component" value="Chromosome 15"/>
</dbReference>